<protein>
    <submittedName>
        <fullName evidence="1">Uncharacterized protein</fullName>
    </submittedName>
</protein>
<dbReference type="InParanoid" id="A0A0C3AEY0"/>
<accession>A0A0C3AEY0</accession>
<sequence length="90" mass="9957">MHSNIQFGDCYICDQSKQAVPKNSTGCTLTCQEKHCPQPIGFANLAATQKPRTSTFITDLTAPQKNTDPFISVLCFSYIGNDAAWWRKGV</sequence>
<evidence type="ECO:0000313" key="1">
    <source>
        <dbReference type="EMBL" id="KIM63517.1"/>
    </source>
</evidence>
<reference evidence="2" key="2">
    <citation type="submission" date="2015-01" db="EMBL/GenBank/DDBJ databases">
        <title>Evolutionary Origins and Diversification of the Mycorrhizal Mutualists.</title>
        <authorList>
            <consortium name="DOE Joint Genome Institute"/>
            <consortium name="Mycorrhizal Genomics Consortium"/>
            <person name="Kohler A."/>
            <person name="Kuo A."/>
            <person name="Nagy L.G."/>
            <person name="Floudas D."/>
            <person name="Copeland A."/>
            <person name="Barry K.W."/>
            <person name="Cichocki N."/>
            <person name="Veneault-Fourrey C."/>
            <person name="LaButti K."/>
            <person name="Lindquist E.A."/>
            <person name="Lipzen A."/>
            <person name="Lundell T."/>
            <person name="Morin E."/>
            <person name="Murat C."/>
            <person name="Riley R."/>
            <person name="Ohm R."/>
            <person name="Sun H."/>
            <person name="Tunlid A."/>
            <person name="Henrissat B."/>
            <person name="Grigoriev I.V."/>
            <person name="Hibbett D.S."/>
            <person name="Martin F."/>
        </authorList>
    </citation>
    <scope>NUCLEOTIDE SEQUENCE [LARGE SCALE GENOMIC DNA]</scope>
    <source>
        <strain evidence="2">Foug A</strain>
    </source>
</reference>
<proteinExistence type="predicted"/>
<name>A0A0C3AEY0_9AGAM</name>
<dbReference type="AlphaFoldDB" id="A0A0C3AEY0"/>
<evidence type="ECO:0000313" key="2">
    <source>
        <dbReference type="Proteomes" id="UP000053989"/>
    </source>
</evidence>
<dbReference type="HOGENOM" id="CLU_2442164_0_0_1"/>
<gene>
    <name evidence="1" type="ORF">SCLCIDRAFT_1214164</name>
</gene>
<dbReference type="EMBL" id="KN822034">
    <property type="protein sequence ID" value="KIM63517.1"/>
    <property type="molecule type" value="Genomic_DNA"/>
</dbReference>
<organism evidence="1 2">
    <name type="scientific">Scleroderma citrinum Foug A</name>
    <dbReference type="NCBI Taxonomy" id="1036808"/>
    <lineage>
        <taxon>Eukaryota</taxon>
        <taxon>Fungi</taxon>
        <taxon>Dikarya</taxon>
        <taxon>Basidiomycota</taxon>
        <taxon>Agaricomycotina</taxon>
        <taxon>Agaricomycetes</taxon>
        <taxon>Agaricomycetidae</taxon>
        <taxon>Boletales</taxon>
        <taxon>Sclerodermatineae</taxon>
        <taxon>Sclerodermataceae</taxon>
        <taxon>Scleroderma</taxon>
    </lineage>
</organism>
<keyword evidence="2" id="KW-1185">Reference proteome</keyword>
<reference evidence="1 2" key="1">
    <citation type="submission" date="2014-04" db="EMBL/GenBank/DDBJ databases">
        <authorList>
            <consortium name="DOE Joint Genome Institute"/>
            <person name="Kuo A."/>
            <person name="Kohler A."/>
            <person name="Nagy L.G."/>
            <person name="Floudas D."/>
            <person name="Copeland A."/>
            <person name="Barry K.W."/>
            <person name="Cichocki N."/>
            <person name="Veneault-Fourrey C."/>
            <person name="LaButti K."/>
            <person name="Lindquist E.A."/>
            <person name="Lipzen A."/>
            <person name="Lundell T."/>
            <person name="Morin E."/>
            <person name="Murat C."/>
            <person name="Sun H."/>
            <person name="Tunlid A."/>
            <person name="Henrissat B."/>
            <person name="Grigoriev I.V."/>
            <person name="Hibbett D.S."/>
            <person name="Martin F."/>
            <person name="Nordberg H.P."/>
            <person name="Cantor M.N."/>
            <person name="Hua S.X."/>
        </authorList>
    </citation>
    <scope>NUCLEOTIDE SEQUENCE [LARGE SCALE GENOMIC DNA]</scope>
    <source>
        <strain evidence="1 2">Foug A</strain>
    </source>
</reference>
<dbReference type="Proteomes" id="UP000053989">
    <property type="component" value="Unassembled WGS sequence"/>
</dbReference>